<proteinExistence type="predicted"/>
<feature type="region of interest" description="Disordered" evidence="1">
    <location>
        <begin position="537"/>
        <end position="571"/>
    </location>
</feature>
<name>A0AA88HT13_ARTSF</name>
<dbReference type="PANTHER" id="PTHR22427:SF7">
    <property type="entry name" value="GH15728P"/>
    <property type="match status" value="1"/>
</dbReference>
<reference evidence="3" key="1">
    <citation type="submission" date="2023-07" db="EMBL/GenBank/DDBJ databases">
        <title>Chromosome-level genome assembly of Artemia franciscana.</title>
        <authorList>
            <person name="Jo E."/>
        </authorList>
    </citation>
    <scope>NUCLEOTIDE SEQUENCE</scope>
    <source>
        <tissue evidence="3">Whole body</tissue>
    </source>
</reference>
<organism evidence="3 4">
    <name type="scientific">Artemia franciscana</name>
    <name type="common">Brine shrimp</name>
    <name type="synonym">Artemia sanfranciscana</name>
    <dbReference type="NCBI Taxonomy" id="6661"/>
    <lineage>
        <taxon>Eukaryota</taxon>
        <taxon>Metazoa</taxon>
        <taxon>Ecdysozoa</taxon>
        <taxon>Arthropoda</taxon>
        <taxon>Crustacea</taxon>
        <taxon>Branchiopoda</taxon>
        <taxon>Anostraca</taxon>
        <taxon>Artemiidae</taxon>
        <taxon>Artemia</taxon>
    </lineage>
</organism>
<dbReference type="AlphaFoldDB" id="A0AA88HT13"/>
<evidence type="ECO:0000256" key="1">
    <source>
        <dbReference type="SAM" id="MobiDB-lite"/>
    </source>
</evidence>
<comment type="caution">
    <text evidence="3">The sequence shown here is derived from an EMBL/GenBank/DDBJ whole genome shotgun (WGS) entry which is preliminary data.</text>
</comment>
<keyword evidence="4" id="KW-1185">Reference proteome</keyword>
<dbReference type="InterPro" id="IPR011333">
    <property type="entry name" value="SKP1/BTB/POZ_sf"/>
</dbReference>
<evidence type="ECO:0000313" key="4">
    <source>
        <dbReference type="Proteomes" id="UP001187531"/>
    </source>
</evidence>
<accession>A0AA88HT13</accession>
<protein>
    <recommendedName>
        <fullName evidence="2">BTBD8 BACK domain-containing protein</fullName>
    </recommendedName>
</protein>
<feature type="domain" description="BTBD8 BACK" evidence="2">
    <location>
        <begin position="108"/>
        <end position="225"/>
    </location>
</feature>
<sequence>MTGLPLEAQLVTVEVDDGTVKIAKDALIISPFFSAMLSGDWLEATTGTVKLKGFSSKTLLIYSAFLSGEKLLEIPYENFTELMLFADLVGDDKFEVYIEGFIVRKIFHGFHKPCSDCSTAGLQCMPLVFTFDMKELQKRCVVWVVKNLGKLAVSKHFASLPQEVKLKVKEHISSNLTFRSVFDVVRSCNIIETSLPTTSWTDSVRHLVKGIECDCHEFLSKNFVEFLASPKFENISCWDAWNFDEVTTSLEKAVQLFTGEKSCQVYLILKKIESQEEQENTESEGANESKLRLVKNLLQQVRKTAVKDFGKTIKSQHWKLLEKHDQDSIFQDAGFIPIEEEGSSKVASHTVEVRKALTTQERYKSYKQARTCKEWELDNNRDVRGEYKVISQNDMTSQSPETKKGFLEQFIPPKSTMLEQKQRTINLHSKKKGNLSLIELRKNKSFSKTQKVSNFKGGVNIQSAHNLDSQVEISREAGSTVSHDDALLDTISDAKFKKLEIDQATPSVSHGCEPQYKAEEGGACECTKEQSSSYHSGNLQYISETKENDLDVAGPSKHLENELSDNEIKEE</sequence>
<dbReference type="Gene3D" id="3.30.710.10">
    <property type="entry name" value="Potassium Channel Kv1.1, Chain A"/>
    <property type="match status" value="1"/>
</dbReference>
<dbReference type="EMBL" id="JAVRJZ010000015">
    <property type="protein sequence ID" value="KAK2713184.1"/>
    <property type="molecule type" value="Genomic_DNA"/>
</dbReference>
<dbReference type="Proteomes" id="UP001187531">
    <property type="component" value="Unassembled WGS sequence"/>
</dbReference>
<gene>
    <name evidence="3" type="ORF">QYM36_011771</name>
</gene>
<dbReference type="InterPro" id="IPR043225">
    <property type="entry name" value="BACK_BTBD8"/>
</dbReference>
<feature type="compositionally biased region" description="Acidic residues" evidence="1">
    <location>
        <begin position="562"/>
        <end position="571"/>
    </location>
</feature>
<dbReference type="PANTHER" id="PTHR22427">
    <property type="entry name" value="GH15728P"/>
    <property type="match status" value="1"/>
</dbReference>
<evidence type="ECO:0000313" key="3">
    <source>
        <dbReference type="EMBL" id="KAK2713184.1"/>
    </source>
</evidence>
<dbReference type="SUPFAM" id="SSF54695">
    <property type="entry name" value="POZ domain"/>
    <property type="match status" value="1"/>
</dbReference>
<evidence type="ECO:0000259" key="2">
    <source>
        <dbReference type="Pfam" id="PF26017"/>
    </source>
</evidence>
<dbReference type="Pfam" id="PF26017">
    <property type="entry name" value="BACK_BTBD8"/>
    <property type="match status" value="1"/>
</dbReference>